<gene>
    <name evidence="2" type="ORF">BOX15_Mlig022870g1</name>
</gene>
<feature type="region of interest" description="Disordered" evidence="1">
    <location>
        <begin position="261"/>
        <end position="283"/>
    </location>
</feature>
<dbReference type="STRING" id="282301.A0A267F3G8"/>
<dbReference type="OrthoDB" id="3355217at2759"/>
<dbReference type="Proteomes" id="UP000215902">
    <property type="component" value="Unassembled WGS sequence"/>
</dbReference>
<dbReference type="PANTHER" id="PTHR48465">
    <property type="entry name" value="PROTEIN SSUH2 HOMOLOG"/>
    <property type="match status" value="1"/>
</dbReference>
<accession>A0A267F3G8</accession>
<keyword evidence="3" id="KW-1185">Reference proteome</keyword>
<name>A0A267F3G8_9PLAT</name>
<comment type="caution">
    <text evidence="2">The sequence shown here is derived from an EMBL/GenBank/DDBJ whole genome shotgun (WGS) entry which is preliminary data.</text>
</comment>
<feature type="compositionally biased region" description="Low complexity" evidence="1">
    <location>
        <begin position="87"/>
        <end position="119"/>
    </location>
</feature>
<dbReference type="AlphaFoldDB" id="A0A267F3G8"/>
<protein>
    <submittedName>
        <fullName evidence="2">Uncharacterized protein</fullName>
    </submittedName>
</protein>
<reference evidence="2 3" key="1">
    <citation type="submission" date="2017-06" db="EMBL/GenBank/DDBJ databases">
        <title>A platform for efficient transgenesis in Macrostomum lignano, a flatworm model organism for stem cell research.</title>
        <authorList>
            <person name="Berezikov E."/>
        </authorList>
    </citation>
    <scope>NUCLEOTIDE SEQUENCE [LARGE SCALE GENOMIC DNA]</scope>
    <source>
        <strain evidence="2">DV1</strain>
        <tissue evidence="2">Whole organism</tissue>
    </source>
</reference>
<evidence type="ECO:0000256" key="1">
    <source>
        <dbReference type="SAM" id="MobiDB-lite"/>
    </source>
</evidence>
<proteinExistence type="predicted"/>
<evidence type="ECO:0000313" key="2">
    <source>
        <dbReference type="EMBL" id="PAA67697.1"/>
    </source>
</evidence>
<dbReference type="EMBL" id="NIVC01001462">
    <property type="protein sequence ID" value="PAA67697.1"/>
    <property type="molecule type" value="Genomic_DNA"/>
</dbReference>
<evidence type="ECO:0000313" key="3">
    <source>
        <dbReference type="Proteomes" id="UP000215902"/>
    </source>
</evidence>
<organism evidence="2 3">
    <name type="scientific">Macrostomum lignano</name>
    <dbReference type="NCBI Taxonomy" id="282301"/>
    <lineage>
        <taxon>Eukaryota</taxon>
        <taxon>Metazoa</taxon>
        <taxon>Spiralia</taxon>
        <taxon>Lophotrochozoa</taxon>
        <taxon>Platyhelminthes</taxon>
        <taxon>Rhabditophora</taxon>
        <taxon>Macrostomorpha</taxon>
        <taxon>Macrostomida</taxon>
        <taxon>Macrostomidae</taxon>
        <taxon>Macrostomum</taxon>
    </lineage>
</organism>
<dbReference type="InterPro" id="IPR052789">
    <property type="entry name" value="SSUH2_homolog"/>
</dbReference>
<dbReference type="PANTHER" id="PTHR48465:SF1">
    <property type="entry name" value="PROTEIN SSUH2 HOMOLOG"/>
    <property type="match status" value="1"/>
</dbReference>
<feature type="region of interest" description="Disordered" evidence="1">
    <location>
        <begin position="72"/>
        <end position="123"/>
    </location>
</feature>
<feature type="region of interest" description="Disordered" evidence="1">
    <location>
        <begin position="1"/>
        <end position="24"/>
    </location>
</feature>
<sequence length="453" mass="49164">MNTARGVANNEEESDTASLASSGSLTDITGLTNRLLGPSATYPPDAGIYAECHLLAPSVACLATANQKACSDLRNDSNDASNDSEDGSGWLAPPSSDSLLSSSEAVASNSASSSMPPSRLDGKAAREALQRYVADRHGVRGPDCLCGAGRAAAAMELRGLHHGCSVAYRCELLVERRRLQWRCLPYTDEDGSKRQVVLDADGGAARPESPWDIVVPGGELDDERLKHWLEGKATVAVPGTESIRSCGYCRGRGRIQCSDCRSGGKPPQPCPACGSDSKKKPSTDDSAFCSFCGGTTGFLRCSRCSSNGTYVCPLCEGRRRLVWHLELYVVWQRRGETRLAEASIVIDDPQFLGLRLSQFGSEIYRDEARRLAPLTPDRCADDRARRFSRELLPALLQHQSALGRVLAMRHSVSASSVTAVDWELSGRRGRFYVYGTDRRVHFPDYPGRVCQIL</sequence>